<name>A0A250IPR6_9BACT</name>
<dbReference type="Proteomes" id="UP000217289">
    <property type="component" value="Chromosome"/>
</dbReference>
<dbReference type="AlphaFoldDB" id="A0A250IPR6"/>
<protein>
    <submittedName>
        <fullName evidence="1">Uncharacterized protein</fullName>
    </submittedName>
</protein>
<keyword evidence="2" id="KW-1185">Reference proteome</keyword>
<proteinExistence type="predicted"/>
<dbReference type="EMBL" id="CP022163">
    <property type="protein sequence ID" value="ATB33232.1"/>
    <property type="molecule type" value="Genomic_DNA"/>
</dbReference>
<evidence type="ECO:0000313" key="1">
    <source>
        <dbReference type="EMBL" id="ATB33232.1"/>
    </source>
</evidence>
<dbReference type="KEGG" id="mbd:MEBOL_006721"/>
<organism evidence="1 2">
    <name type="scientific">Melittangium boletus DSM 14713</name>
    <dbReference type="NCBI Taxonomy" id="1294270"/>
    <lineage>
        <taxon>Bacteria</taxon>
        <taxon>Pseudomonadati</taxon>
        <taxon>Myxococcota</taxon>
        <taxon>Myxococcia</taxon>
        <taxon>Myxococcales</taxon>
        <taxon>Cystobacterineae</taxon>
        <taxon>Archangiaceae</taxon>
        <taxon>Melittangium</taxon>
    </lineage>
</organism>
<dbReference type="OrthoDB" id="5383368at2"/>
<accession>A0A250IPR6</accession>
<reference evidence="1 2" key="1">
    <citation type="submission" date="2017-06" db="EMBL/GenBank/DDBJ databases">
        <authorList>
            <person name="Kim H.J."/>
            <person name="Triplett B.A."/>
        </authorList>
    </citation>
    <scope>NUCLEOTIDE SEQUENCE [LARGE SCALE GENOMIC DNA]</scope>
    <source>
        <strain evidence="1 2">DSM 14713</strain>
    </source>
</reference>
<evidence type="ECO:0000313" key="2">
    <source>
        <dbReference type="Proteomes" id="UP000217289"/>
    </source>
</evidence>
<dbReference type="RefSeq" id="WP_095981307.1">
    <property type="nucleotide sequence ID" value="NZ_CP022163.1"/>
</dbReference>
<sequence>MKPLATRSLVPPRTQKRACTLSVSRAALEERLGEPLVHDEEGDGMGPRYRWESTCECGLELFIEMPVQSAQEPPEASLWMEHVEVDHALAHLGLSPRDVLWRADMQHPLSLDGWAIVHTDARGQRHDQCVLPLRDHAECLSRLMGTRSPNQSYSVEPRGTPSRQGWAVIRQDEHGNQYEVAVHPQRRPMTRLVAS</sequence>
<gene>
    <name evidence="1" type="ORF">MEBOL_006721</name>
</gene>